<evidence type="ECO:0000313" key="1">
    <source>
        <dbReference type="EMBL" id="MBU2949623.1"/>
    </source>
</evidence>
<proteinExistence type="predicted"/>
<name>A0ACC5U5L7_9FLAO</name>
<protein>
    <submittedName>
        <fullName evidence="1">Uncharacterized protein</fullName>
    </submittedName>
</protein>
<dbReference type="Proteomes" id="UP001647509">
    <property type="component" value="Unassembled WGS sequence"/>
</dbReference>
<accession>A0ACC5U5L7</accession>
<sequence>MKKILYLDNWDNGYRHFLRLDKSFKNKGFETLLVHTGSWVGETSEIWVDKQIEVEKSIEGMVIRDIGYYRTNRIRKVIETEKPYAIVLINLSFIIDRAIVKICKDLNIKIFYLAHGKLITAEGQAVVKQNMRDYGKSKLQSKFTRKNMYALYNYFVEMKSFSKFFGFFYKAMQDYTQFTAFPKYSEELEATKSFVYYPMDYDVMVNEFGFPKDSVQIVGNPELDAFYNAKIKDKDIYIQDELKIENPNYVAYMDDGLSSMRNWDSSKWMVFLDDLNQILVDKKLQLVIKLHPRRKIDDCLSFFEEKGIKYFYDLDFKNYVYHSVFTLSHFSSVIIYPLLLGKSVKSPRWGLSNGIEENFPPNIINYYYNREDFEKNIFNFEINKNDIEEYLSESLANYDGKSISRIVNEVIKDA</sequence>
<organism evidence="1 2">
    <name type="scientific">Pseudotamlana agarivorans</name>
    <dbReference type="NCBI Taxonomy" id="481183"/>
    <lineage>
        <taxon>Bacteria</taxon>
        <taxon>Pseudomonadati</taxon>
        <taxon>Bacteroidota</taxon>
        <taxon>Flavobacteriia</taxon>
        <taxon>Flavobacteriales</taxon>
        <taxon>Flavobacteriaceae</taxon>
        <taxon>Pseudotamlana</taxon>
    </lineage>
</organism>
<comment type="caution">
    <text evidence="1">The sequence shown here is derived from an EMBL/GenBank/DDBJ whole genome shotgun (WGS) entry which is preliminary data.</text>
</comment>
<gene>
    <name evidence="1" type="ORF">KO493_02800</name>
</gene>
<reference evidence="1" key="1">
    <citation type="submission" date="2021-05" db="EMBL/GenBank/DDBJ databases">
        <title>Draft genomes of bacteria isolated from model marine particles.</title>
        <authorList>
            <person name="Datta M.S."/>
            <person name="Schwartzman J.A."/>
            <person name="Enke T.N."/>
            <person name="Saavedra J."/>
            <person name="Cermak N."/>
            <person name="Cordero O.X."/>
        </authorList>
    </citation>
    <scope>NUCLEOTIDE SEQUENCE</scope>
    <source>
        <strain evidence="1">I2M19</strain>
    </source>
</reference>
<dbReference type="EMBL" id="JAHKPD010000008">
    <property type="protein sequence ID" value="MBU2949623.1"/>
    <property type="molecule type" value="Genomic_DNA"/>
</dbReference>
<keyword evidence="2" id="KW-1185">Reference proteome</keyword>
<evidence type="ECO:0000313" key="2">
    <source>
        <dbReference type="Proteomes" id="UP001647509"/>
    </source>
</evidence>